<reference evidence="2 3" key="1">
    <citation type="submission" date="2017-05" db="EMBL/GenBank/DDBJ databases">
        <title>The Genome Sequence of Tsuchiyaea wingfieldii DSM 27421.</title>
        <authorList>
            <person name="Cuomo C."/>
            <person name="Passer A."/>
            <person name="Billmyre B."/>
            <person name="Heitman J."/>
        </authorList>
    </citation>
    <scope>NUCLEOTIDE SEQUENCE [LARGE SCALE GENOMIC DNA]</scope>
    <source>
        <strain evidence="2 3">DSM 27421</strain>
    </source>
</reference>
<dbReference type="AlphaFoldDB" id="A0A5D3AWE8"/>
<feature type="region of interest" description="Disordered" evidence="1">
    <location>
        <begin position="78"/>
        <end position="140"/>
    </location>
</feature>
<feature type="compositionally biased region" description="Basic and acidic residues" evidence="1">
    <location>
        <begin position="33"/>
        <end position="46"/>
    </location>
</feature>
<dbReference type="Proteomes" id="UP000322245">
    <property type="component" value="Unassembled WGS sequence"/>
</dbReference>
<feature type="compositionally biased region" description="Pro residues" evidence="1">
    <location>
        <begin position="1"/>
        <end position="15"/>
    </location>
</feature>
<keyword evidence="3" id="KW-1185">Reference proteome</keyword>
<name>A0A5D3AWE8_9TREE</name>
<feature type="region of interest" description="Disordered" evidence="1">
    <location>
        <begin position="158"/>
        <end position="205"/>
    </location>
</feature>
<evidence type="ECO:0000256" key="1">
    <source>
        <dbReference type="SAM" id="MobiDB-lite"/>
    </source>
</evidence>
<protein>
    <submittedName>
        <fullName evidence="2">Uncharacterized protein</fullName>
    </submittedName>
</protein>
<accession>A0A5D3AWE8</accession>
<evidence type="ECO:0000313" key="3">
    <source>
        <dbReference type="Proteomes" id="UP000322245"/>
    </source>
</evidence>
<feature type="compositionally biased region" description="Low complexity" evidence="1">
    <location>
        <begin position="16"/>
        <end position="30"/>
    </location>
</feature>
<dbReference type="EMBL" id="NIDF01000067">
    <property type="protein sequence ID" value="TYJ54176.1"/>
    <property type="molecule type" value="Genomic_DNA"/>
</dbReference>
<feature type="compositionally biased region" description="Pro residues" evidence="1">
    <location>
        <begin position="169"/>
        <end position="181"/>
    </location>
</feature>
<evidence type="ECO:0000313" key="2">
    <source>
        <dbReference type="EMBL" id="TYJ54176.1"/>
    </source>
</evidence>
<organism evidence="2 3">
    <name type="scientific">Cryptococcus floricola</name>
    <dbReference type="NCBI Taxonomy" id="2591691"/>
    <lineage>
        <taxon>Eukaryota</taxon>
        <taxon>Fungi</taxon>
        <taxon>Dikarya</taxon>
        <taxon>Basidiomycota</taxon>
        <taxon>Agaricomycotina</taxon>
        <taxon>Tremellomycetes</taxon>
        <taxon>Tremellales</taxon>
        <taxon>Cryptococcaceae</taxon>
        <taxon>Cryptococcus</taxon>
    </lineage>
</organism>
<comment type="caution">
    <text evidence="2">The sequence shown here is derived from an EMBL/GenBank/DDBJ whole genome shotgun (WGS) entry which is preliminary data.</text>
</comment>
<sequence>MSHLPTPPSTTPHSPPASSSSSSSSTSSSASRRRQEREEEAAKHAQEAWSASSSFHSVFGKKGMNLSIGSVSALEGSWRDGAPQAQVSSASIGRGEEAPVILGKEQERKGSGVDETGDDGDCLGRVDLEGSKGISKSMVKDESRELLAIQVLARMMDSSKGRDKVLKMSPPPNTPPPPIRPSLPSTRISAHPSTAFGGSGGGGGG</sequence>
<feature type="region of interest" description="Disordered" evidence="1">
    <location>
        <begin position="1"/>
        <end position="54"/>
    </location>
</feature>
<gene>
    <name evidence="2" type="ORF">B9479_005187</name>
</gene>
<proteinExistence type="predicted"/>